<dbReference type="AlphaFoldDB" id="A0A8J2KMS2"/>
<feature type="transmembrane region" description="Helical" evidence="1">
    <location>
        <begin position="124"/>
        <end position="146"/>
    </location>
</feature>
<evidence type="ECO:0000313" key="3">
    <source>
        <dbReference type="Proteomes" id="UP000708208"/>
    </source>
</evidence>
<evidence type="ECO:0000313" key="2">
    <source>
        <dbReference type="EMBL" id="CAG7817875.1"/>
    </source>
</evidence>
<organism evidence="2 3">
    <name type="scientific">Allacma fusca</name>
    <dbReference type="NCBI Taxonomy" id="39272"/>
    <lineage>
        <taxon>Eukaryota</taxon>
        <taxon>Metazoa</taxon>
        <taxon>Ecdysozoa</taxon>
        <taxon>Arthropoda</taxon>
        <taxon>Hexapoda</taxon>
        <taxon>Collembola</taxon>
        <taxon>Symphypleona</taxon>
        <taxon>Sminthuridae</taxon>
        <taxon>Allacma</taxon>
    </lineage>
</organism>
<gene>
    <name evidence="2" type="ORF">AFUS01_LOCUS28414</name>
</gene>
<reference evidence="2" key="1">
    <citation type="submission" date="2021-06" db="EMBL/GenBank/DDBJ databases">
        <authorList>
            <person name="Hodson N. C."/>
            <person name="Mongue J. A."/>
            <person name="Jaron S. K."/>
        </authorList>
    </citation>
    <scope>NUCLEOTIDE SEQUENCE</scope>
</reference>
<protein>
    <submittedName>
        <fullName evidence="2">Uncharacterized protein</fullName>
    </submittedName>
</protein>
<comment type="caution">
    <text evidence="2">The sequence shown here is derived from an EMBL/GenBank/DDBJ whole genome shotgun (WGS) entry which is preliminary data.</text>
</comment>
<keyword evidence="1" id="KW-0812">Transmembrane</keyword>
<proteinExistence type="predicted"/>
<feature type="transmembrane region" description="Helical" evidence="1">
    <location>
        <begin position="67"/>
        <end position="88"/>
    </location>
</feature>
<keyword evidence="3" id="KW-1185">Reference proteome</keyword>
<keyword evidence="1" id="KW-1133">Transmembrane helix</keyword>
<dbReference type="EMBL" id="CAJVCH010406177">
    <property type="protein sequence ID" value="CAG7817875.1"/>
    <property type="molecule type" value="Genomic_DNA"/>
</dbReference>
<accession>A0A8J2KMS2</accession>
<dbReference type="Proteomes" id="UP000708208">
    <property type="component" value="Unassembled WGS sequence"/>
</dbReference>
<feature type="transmembrane region" description="Helical" evidence="1">
    <location>
        <begin position="100"/>
        <end position="118"/>
    </location>
</feature>
<feature type="transmembrane region" description="Helical" evidence="1">
    <location>
        <begin position="22"/>
        <end position="41"/>
    </location>
</feature>
<evidence type="ECO:0000256" key="1">
    <source>
        <dbReference type="SAM" id="Phobius"/>
    </source>
</evidence>
<sequence length="178" mass="20622">MEGTVCTGLTGVFTRIIAWFNILLYLEGLLICLGGCAFYLFEPYILLQEITSIPLCQDFTYHTLKRILMTGILYCLLNFSMGCVLLNGAKLRKVRTLSAWVVYSILVWFVKFMIIFVKSKDDNFPIWVWLIFTASTAFDWICISVVQKYTTMVREYDDIDEIWDFSSDTSSKLSIIVY</sequence>
<keyword evidence="1" id="KW-0472">Membrane</keyword>
<name>A0A8J2KMS2_9HEXA</name>